<evidence type="ECO:0000313" key="9">
    <source>
        <dbReference type="EMBL" id="AYE35782.1"/>
    </source>
</evidence>
<feature type="transmembrane region" description="Helical" evidence="7">
    <location>
        <begin position="129"/>
        <end position="152"/>
    </location>
</feature>
<gene>
    <name evidence="9" type="ORF">CP523_15795</name>
    <name evidence="10" type="ORF">NH397_08275</name>
</gene>
<dbReference type="PANTHER" id="PTHR43124">
    <property type="entry name" value="PURINE EFFLUX PUMP PBUE"/>
    <property type="match status" value="1"/>
</dbReference>
<feature type="transmembrane region" description="Helical" evidence="7">
    <location>
        <begin position="158"/>
        <end position="178"/>
    </location>
</feature>
<dbReference type="Gene3D" id="1.20.1250.20">
    <property type="entry name" value="MFS general substrate transporter like domains"/>
    <property type="match status" value="1"/>
</dbReference>
<dbReference type="RefSeq" id="WP_066678930.1">
    <property type="nucleotide sequence ID" value="NZ_CABMIZ010000056.1"/>
</dbReference>
<sequence>MKEKSIRSLLILTIFISIALSMAHPVTPALIRELGLPSFMFGVFFATMSFGNFVFSPIWGGLSDKKGRVKYLIIGLLGYGISQIGFGFSNNSVVIVVFRLLGGAFITGYLTVSIAYLTDITTKENRLKIMAYYAACNTVGNALGSLLGGVIGNTNYKLTFLTQSIICIILSGVIYFMLSETITNNGEKVVIKLNSFRFSNKNEKLNKNLVLILLMVVIFYFSSTSYSSSINYYIESILRLPPSFNGAFLSIAGICGFLGNLILTPYIGKKLDDTISFKYLTIFLGITLLLAAVTKNTGLFFVWIIIFVTIGSIYVPIQQNIITRLTKENYGSLMGLQNSAKSMGMVLGSLFAGFIFDFGSKLPFLIASFVLIIGYIILTKFKLEVIDK</sequence>
<organism evidence="9 11">
    <name type="scientific">Clostridium septicum</name>
    <dbReference type="NCBI Taxonomy" id="1504"/>
    <lineage>
        <taxon>Bacteria</taxon>
        <taxon>Bacillati</taxon>
        <taxon>Bacillota</taxon>
        <taxon>Clostridia</taxon>
        <taxon>Eubacteriales</taxon>
        <taxon>Clostridiaceae</taxon>
        <taxon>Clostridium</taxon>
    </lineage>
</organism>
<comment type="subcellular location">
    <subcellularLocation>
        <location evidence="1">Cell membrane</location>
        <topology evidence="1">Multi-pass membrane protein</topology>
    </subcellularLocation>
</comment>
<evidence type="ECO:0000256" key="3">
    <source>
        <dbReference type="ARBA" id="ARBA00022475"/>
    </source>
</evidence>
<dbReference type="Pfam" id="PF07690">
    <property type="entry name" value="MFS_1"/>
    <property type="match status" value="1"/>
</dbReference>
<dbReference type="InterPro" id="IPR020846">
    <property type="entry name" value="MFS_dom"/>
</dbReference>
<keyword evidence="5 7" id="KW-1133">Transmembrane helix</keyword>
<evidence type="ECO:0000256" key="7">
    <source>
        <dbReference type="SAM" id="Phobius"/>
    </source>
</evidence>
<feature type="transmembrane region" description="Helical" evidence="7">
    <location>
        <begin position="362"/>
        <end position="378"/>
    </location>
</feature>
<dbReference type="InterPro" id="IPR050189">
    <property type="entry name" value="MFS_Efflux_Transporters"/>
</dbReference>
<evidence type="ECO:0000259" key="8">
    <source>
        <dbReference type="PROSITE" id="PS50850"/>
    </source>
</evidence>
<dbReference type="InterPro" id="IPR011701">
    <property type="entry name" value="MFS"/>
</dbReference>
<dbReference type="SUPFAM" id="SSF103473">
    <property type="entry name" value="MFS general substrate transporter"/>
    <property type="match status" value="1"/>
</dbReference>
<keyword evidence="12" id="KW-1185">Reference proteome</keyword>
<dbReference type="Proteomes" id="UP001055437">
    <property type="component" value="Chromosome"/>
</dbReference>
<evidence type="ECO:0000256" key="2">
    <source>
        <dbReference type="ARBA" id="ARBA00022448"/>
    </source>
</evidence>
<evidence type="ECO:0000313" key="12">
    <source>
        <dbReference type="Proteomes" id="UP001055437"/>
    </source>
</evidence>
<keyword evidence="3" id="KW-1003">Cell membrane</keyword>
<feature type="transmembrane region" description="Helical" evidence="7">
    <location>
        <begin position="71"/>
        <end position="88"/>
    </location>
</feature>
<dbReference type="PRINTS" id="PR01035">
    <property type="entry name" value="TCRTETA"/>
</dbReference>
<feature type="transmembrane region" description="Helical" evidence="7">
    <location>
        <begin position="243"/>
        <end position="263"/>
    </location>
</feature>
<dbReference type="GeneID" id="303562151"/>
<feature type="transmembrane region" description="Helical" evidence="7">
    <location>
        <begin position="94"/>
        <end position="117"/>
    </location>
</feature>
<feature type="transmembrane region" description="Helical" evidence="7">
    <location>
        <begin position="205"/>
        <end position="223"/>
    </location>
</feature>
<dbReference type="AlphaFoldDB" id="A0A9N7JPY5"/>
<feature type="domain" description="Major facilitator superfamily (MFS) profile" evidence="8">
    <location>
        <begin position="5"/>
        <end position="386"/>
    </location>
</feature>
<dbReference type="OrthoDB" id="85643at2"/>
<dbReference type="PANTHER" id="PTHR43124:SF3">
    <property type="entry name" value="CHLORAMPHENICOL EFFLUX PUMP RV0191"/>
    <property type="match status" value="1"/>
</dbReference>
<feature type="transmembrane region" description="Helical" evidence="7">
    <location>
        <begin position="39"/>
        <end position="59"/>
    </location>
</feature>
<dbReference type="InterPro" id="IPR001958">
    <property type="entry name" value="Tet-R_TetA/multi-R_MdtG-like"/>
</dbReference>
<dbReference type="GO" id="GO:0005886">
    <property type="term" value="C:plasma membrane"/>
    <property type="evidence" value="ECO:0007669"/>
    <property type="project" value="UniProtKB-SubCell"/>
</dbReference>
<reference evidence="9 11" key="1">
    <citation type="submission" date="2017-09" db="EMBL/GenBank/DDBJ databases">
        <authorList>
            <person name="Thomas P."/>
            <person name="Seyboldt C."/>
        </authorList>
    </citation>
    <scope>NUCLEOTIDE SEQUENCE [LARGE SCALE GENOMIC DNA]</scope>
    <source>
        <strain evidence="9 11">DSM 7534</strain>
    </source>
</reference>
<accession>A0A9N7JPY5</accession>
<reference evidence="10" key="2">
    <citation type="submission" date="2022-06" db="EMBL/GenBank/DDBJ databases">
        <authorList>
            <person name="Holder M.E."/>
            <person name="Ajami N.J."/>
            <person name="Petrosino J.F."/>
        </authorList>
    </citation>
    <scope>NUCLEOTIDE SEQUENCE</scope>
    <source>
        <strain evidence="10">RMA 8861</strain>
    </source>
</reference>
<feature type="transmembrane region" description="Helical" evidence="7">
    <location>
        <begin position="299"/>
        <end position="317"/>
    </location>
</feature>
<evidence type="ECO:0000256" key="1">
    <source>
        <dbReference type="ARBA" id="ARBA00004651"/>
    </source>
</evidence>
<feature type="transmembrane region" description="Helical" evidence="7">
    <location>
        <begin position="275"/>
        <end position="293"/>
    </location>
</feature>
<evidence type="ECO:0000313" key="10">
    <source>
        <dbReference type="EMBL" id="USS02396.1"/>
    </source>
</evidence>
<evidence type="ECO:0000313" key="11">
    <source>
        <dbReference type="Proteomes" id="UP000280586"/>
    </source>
</evidence>
<proteinExistence type="predicted"/>
<evidence type="ECO:0000256" key="4">
    <source>
        <dbReference type="ARBA" id="ARBA00022692"/>
    </source>
</evidence>
<name>A0A9N7JPY5_CLOSE</name>
<evidence type="ECO:0000256" key="5">
    <source>
        <dbReference type="ARBA" id="ARBA00022989"/>
    </source>
</evidence>
<dbReference type="EMBL" id="CP099799">
    <property type="protein sequence ID" value="USS02396.1"/>
    <property type="molecule type" value="Genomic_DNA"/>
</dbReference>
<dbReference type="InterPro" id="IPR036259">
    <property type="entry name" value="MFS_trans_sf"/>
</dbReference>
<dbReference type="KEGG" id="csep:CP523_15795"/>
<dbReference type="GO" id="GO:0022857">
    <property type="term" value="F:transmembrane transporter activity"/>
    <property type="evidence" value="ECO:0007669"/>
    <property type="project" value="InterPro"/>
</dbReference>
<protein>
    <submittedName>
        <fullName evidence="9">MFS transporter</fullName>
    </submittedName>
</protein>
<dbReference type="EMBL" id="CP023671">
    <property type="protein sequence ID" value="AYE35782.1"/>
    <property type="molecule type" value="Genomic_DNA"/>
</dbReference>
<feature type="transmembrane region" description="Helical" evidence="7">
    <location>
        <begin position="338"/>
        <end position="356"/>
    </location>
</feature>
<evidence type="ECO:0000256" key="6">
    <source>
        <dbReference type="ARBA" id="ARBA00023136"/>
    </source>
</evidence>
<keyword evidence="6 7" id="KW-0472">Membrane</keyword>
<keyword evidence="2" id="KW-0813">Transport</keyword>
<keyword evidence="4 7" id="KW-0812">Transmembrane</keyword>
<dbReference type="PROSITE" id="PS50850">
    <property type="entry name" value="MFS"/>
    <property type="match status" value="1"/>
</dbReference>
<dbReference type="Proteomes" id="UP000280586">
    <property type="component" value="Chromosome"/>
</dbReference>
<dbReference type="CDD" id="cd17325">
    <property type="entry name" value="MFS_MdtG_SLC18_like"/>
    <property type="match status" value="1"/>
</dbReference>